<protein>
    <submittedName>
        <fullName evidence="1">Uncharacterized protein</fullName>
    </submittedName>
</protein>
<reference evidence="1" key="2">
    <citation type="submission" date="2025-09" db="UniProtKB">
        <authorList>
            <consortium name="EnsemblPlants"/>
        </authorList>
    </citation>
    <scope>IDENTIFICATION</scope>
</reference>
<keyword evidence="2" id="KW-1185">Reference proteome</keyword>
<name>A0ACD5Y9Q5_AVESA</name>
<accession>A0ACD5Y9Q5</accession>
<organism evidence="1 2">
    <name type="scientific">Avena sativa</name>
    <name type="common">Oat</name>
    <dbReference type="NCBI Taxonomy" id="4498"/>
    <lineage>
        <taxon>Eukaryota</taxon>
        <taxon>Viridiplantae</taxon>
        <taxon>Streptophyta</taxon>
        <taxon>Embryophyta</taxon>
        <taxon>Tracheophyta</taxon>
        <taxon>Spermatophyta</taxon>
        <taxon>Magnoliopsida</taxon>
        <taxon>Liliopsida</taxon>
        <taxon>Poales</taxon>
        <taxon>Poaceae</taxon>
        <taxon>BOP clade</taxon>
        <taxon>Pooideae</taxon>
        <taxon>Poodae</taxon>
        <taxon>Poeae</taxon>
        <taxon>Poeae Chloroplast Group 1 (Aveneae type)</taxon>
        <taxon>Aveninae</taxon>
        <taxon>Avena</taxon>
    </lineage>
</organism>
<evidence type="ECO:0000313" key="1">
    <source>
        <dbReference type="EnsemblPlants" id="AVESA.00010b.r2.5DG0934670.1.CDS"/>
    </source>
</evidence>
<sequence>MSMVLIIAMACVLMFSHQASAGGILHIPSNESLAHCIQRCGDVDISYPFGVGSGCFRHGLELTCNHSTKHPKLFLGSSAIQVTGMASSGGAYLATPIIFHLLTRPGTNAYNMSWEAPAKGITIRSDNTLFVAGCDFVVTLLEYGTGDILGSCMSRCFGKKAPTGGPCNGIGCCLISLPRDLTGFQAKLVNTNTTTAQADSLHPSIMAFVTENGDYYMNNAKADASNIDDDAYLSVSIVDQPSCQSAQMNNASYYACSNGSSCLNSLSGTGYQCYCSSYGYGNPYILDGCMQDYNPKPNEHCHTSSSCGRITVPFPFGLEEGCSANAIFLLNCTSGH</sequence>
<dbReference type="Proteomes" id="UP001732700">
    <property type="component" value="Chromosome 5D"/>
</dbReference>
<dbReference type="EnsemblPlants" id="AVESA.00010b.r2.5DG0934670.1">
    <property type="protein sequence ID" value="AVESA.00010b.r2.5DG0934670.1.CDS"/>
    <property type="gene ID" value="AVESA.00010b.r2.5DG0934670"/>
</dbReference>
<proteinExistence type="predicted"/>
<reference evidence="1" key="1">
    <citation type="submission" date="2021-05" db="EMBL/GenBank/DDBJ databases">
        <authorList>
            <person name="Scholz U."/>
            <person name="Mascher M."/>
            <person name="Fiebig A."/>
        </authorList>
    </citation>
    <scope>NUCLEOTIDE SEQUENCE [LARGE SCALE GENOMIC DNA]</scope>
</reference>
<evidence type="ECO:0000313" key="2">
    <source>
        <dbReference type="Proteomes" id="UP001732700"/>
    </source>
</evidence>